<reference evidence="2 3" key="1">
    <citation type="submission" date="2013-03" db="EMBL/GenBank/DDBJ databases">
        <authorList>
            <person name="Warren W."/>
            <person name="Wilson R.K."/>
        </authorList>
    </citation>
    <scope>NUCLEOTIDE SEQUENCE</scope>
</reference>
<feature type="compositionally biased region" description="Basic residues" evidence="1">
    <location>
        <begin position="44"/>
        <end position="56"/>
    </location>
</feature>
<reference evidence="2" key="3">
    <citation type="submission" date="2025-09" db="UniProtKB">
        <authorList>
            <consortium name="Ensembl"/>
        </authorList>
    </citation>
    <scope>IDENTIFICATION</scope>
</reference>
<protein>
    <submittedName>
        <fullName evidence="2">Uncharacterized protein</fullName>
    </submittedName>
</protein>
<evidence type="ECO:0000313" key="2">
    <source>
        <dbReference type="Ensembl" id="ENSMFAP00000046535.1"/>
    </source>
</evidence>
<dbReference type="AlphaFoldDB" id="A0A7N9CE09"/>
<proteinExistence type="predicted"/>
<reference evidence="2" key="2">
    <citation type="submission" date="2025-08" db="UniProtKB">
        <authorList>
            <consortium name="Ensembl"/>
        </authorList>
    </citation>
    <scope>IDENTIFICATION</scope>
</reference>
<organism evidence="2 3">
    <name type="scientific">Macaca fascicularis</name>
    <name type="common">Crab-eating macaque</name>
    <name type="synonym">Cynomolgus monkey</name>
    <dbReference type="NCBI Taxonomy" id="9541"/>
    <lineage>
        <taxon>Eukaryota</taxon>
        <taxon>Metazoa</taxon>
        <taxon>Chordata</taxon>
        <taxon>Craniata</taxon>
        <taxon>Vertebrata</taxon>
        <taxon>Euteleostomi</taxon>
        <taxon>Mammalia</taxon>
        <taxon>Eutheria</taxon>
        <taxon>Euarchontoglires</taxon>
        <taxon>Primates</taxon>
        <taxon>Haplorrhini</taxon>
        <taxon>Catarrhini</taxon>
        <taxon>Cercopithecidae</taxon>
        <taxon>Cercopithecinae</taxon>
        <taxon>Macaca</taxon>
    </lineage>
</organism>
<accession>A0A7N9CE09</accession>
<name>A0A7N9CE09_MACFA</name>
<dbReference type="GeneTree" id="ENSGT00410000028756"/>
<feature type="region of interest" description="Disordered" evidence="1">
    <location>
        <begin position="38"/>
        <end position="146"/>
    </location>
</feature>
<dbReference type="Ensembl" id="ENSMFAT00000096364.1">
    <property type="protein sequence ID" value="ENSMFAP00000046535.1"/>
    <property type="gene ID" value="ENSMFAG00000049521.1"/>
</dbReference>
<evidence type="ECO:0000256" key="1">
    <source>
        <dbReference type="SAM" id="MobiDB-lite"/>
    </source>
</evidence>
<dbReference type="Proteomes" id="UP000233100">
    <property type="component" value="Chromosome X"/>
</dbReference>
<evidence type="ECO:0000313" key="3">
    <source>
        <dbReference type="Proteomes" id="UP000233100"/>
    </source>
</evidence>
<keyword evidence="3" id="KW-1185">Reference proteome</keyword>
<sequence>MLTHPQPPRPSFCVTAQAQNIPAFPQRRQNKMAAATWDKESKCRQSRGHCHHRRHPVPPEGPHTQIQRAGLPPTEMFTSQHGTRPPQRKPSLRVSGHYSPHSLSPGLGRRGACVARSRRSAGHTQLTWKLKRKKPGQTASSEEHRKQGLVCAGRRLIKTACHATFFPGVIPSHL</sequence>